<evidence type="ECO:0000313" key="2">
    <source>
        <dbReference type="EMBL" id="RAV98862.1"/>
    </source>
</evidence>
<comment type="caution">
    <text evidence="2">The sequence shown here is derived from an EMBL/GenBank/DDBJ whole genome shotgun (WGS) entry which is preliminary data.</text>
</comment>
<feature type="compositionally biased region" description="Polar residues" evidence="1">
    <location>
        <begin position="34"/>
        <end position="47"/>
    </location>
</feature>
<dbReference type="RefSeq" id="WP_112748971.1">
    <property type="nucleotide sequence ID" value="NZ_QMFY01000014.1"/>
</dbReference>
<accession>A0A364XZH9</accession>
<feature type="region of interest" description="Disordered" evidence="1">
    <location>
        <begin position="1"/>
        <end position="68"/>
    </location>
</feature>
<gene>
    <name evidence="2" type="ORF">DQQ10_21400</name>
</gene>
<proteinExistence type="predicted"/>
<protein>
    <submittedName>
        <fullName evidence="2">Uncharacterized protein</fullName>
    </submittedName>
</protein>
<evidence type="ECO:0000313" key="3">
    <source>
        <dbReference type="Proteomes" id="UP000251889"/>
    </source>
</evidence>
<evidence type="ECO:0000256" key="1">
    <source>
        <dbReference type="SAM" id="MobiDB-lite"/>
    </source>
</evidence>
<organism evidence="2 3">
    <name type="scientific">Pseudochryseolinea flava</name>
    <dbReference type="NCBI Taxonomy" id="2059302"/>
    <lineage>
        <taxon>Bacteria</taxon>
        <taxon>Pseudomonadati</taxon>
        <taxon>Bacteroidota</taxon>
        <taxon>Cytophagia</taxon>
        <taxon>Cytophagales</taxon>
        <taxon>Fulvivirgaceae</taxon>
        <taxon>Pseudochryseolinea</taxon>
    </lineage>
</organism>
<feature type="compositionally biased region" description="Basic and acidic residues" evidence="1">
    <location>
        <begin position="49"/>
        <end position="59"/>
    </location>
</feature>
<feature type="compositionally biased region" description="Basic and acidic residues" evidence="1">
    <location>
        <begin position="24"/>
        <end position="33"/>
    </location>
</feature>
<keyword evidence="3" id="KW-1185">Reference proteome</keyword>
<reference evidence="2 3" key="1">
    <citation type="submission" date="2018-06" db="EMBL/GenBank/DDBJ databases">
        <title>Chryseolinea flavus sp. nov., a member of the phylum Bacteroidetes isolated from soil.</title>
        <authorList>
            <person name="Li Y."/>
            <person name="Wang J."/>
        </authorList>
    </citation>
    <scope>NUCLEOTIDE SEQUENCE [LARGE SCALE GENOMIC DNA]</scope>
    <source>
        <strain evidence="2 3">SDU1-6</strain>
    </source>
</reference>
<dbReference type="AlphaFoldDB" id="A0A364XZH9"/>
<dbReference type="EMBL" id="QMFY01000014">
    <property type="protein sequence ID" value="RAV98862.1"/>
    <property type="molecule type" value="Genomic_DNA"/>
</dbReference>
<dbReference type="Proteomes" id="UP000251889">
    <property type="component" value="Unassembled WGS sequence"/>
</dbReference>
<feature type="compositionally biased region" description="Polar residues" evidence="1">
    <location>
        <begin position="10"/>
        <end position="20"/>
    </location>
</feature>
<name>A0A364XZH9_9BACT</name>
<sequence>MENNDKNKSDQTGSSFNELQSAVDKAKNERIKSETNSNKIHGDNANNPELRDHTTDVSLKKTGGGKQS</sequence>